<comment type="subcellular location">
    <subcellularLocation>
        <location evidence="1">Cell membrane</location>
        <topology evidence="1">Multi-pass membrane protein</topology>
    </subcellularLocation>
</comment>
<accession>A0ABW6CME9</accession>
<evidence type="ECO:0000256" key="5">
    <source>
        <dbReference type="ARBA" id="ARBA00023136"/>
    </source>
</evidence>
<feature type="transmembrane region" description="Helical" evidence="6">
    <location>
        <begin position="408"/>
        <end position="429"/>
    </location>
</feature>
<feature type="transmembrane region" description="Helical" evidence="6">
    <location>
        <begin position="292"/>
        <end position="313"/>
    </location>
</feature>
<keyword evidence="4 6" id="KW-1133">Transmembrane helix</keyword>
<name>A0ABW6CME9_9CAUL</name>
<dbReference type="Pfam" id="PF13440">
    <property type="entry name" value="Polysacc_synt_3"/>
    <property type="match status" value="1"/>
</dbReference>
<feature type="transmembrane region" description="Helical" evidence="6">
    <location>
        <begin position="355"/>
        <end position="376"/>
    </location>
</feature>
<reference evidence="7 8" key="1">
    <citation type="submission" date="2022-09" db="EMBL/GenBank/DDBJ databases">
        <title>New species of Phenylobacterium.</title>
        <authorList>
            <person name="Mieszkin S."/>
        </authorList>
    </citation>
    <scope>NUCLEOTIDE SEQUENCE [LARGE SCALE GENOMIC DNA]</scope>
    <source>
        <strain evidence="7 8">HK31-G</strain>
    </source>
</reference>
<evidence type="ECO:0000256" key="3">
    <source>
        <dbReference type="ARBA" id="ARBA00022692"/>
    </source>
</evidence>
<feature type="transmembrane region" description="Helical" evidence="6">
    <location>
        <begin position="81"/>
        <end position="102"/>
    </location>
</feature>
<keyword evidence="8" id="KW-1185">Reference proteome</keyword>
<keyword evidence="2" id="KW-1003">Cell membrane</keyword>
<gene>
    <name evidence="7" type="ORF">OCL97_09900</name>
</gene>
<evidence type="ECO:0000256" key="6">
    <source>
        <dbReference type="SAM" id="Phobius"/>
    </source>
</evidence>
<comment type="caution">
    <text evidence="7">The sequence shown here is derived from an EMBL/GenBank/DDBJ whole genome shotgun (WGS) entry which is preliminary data.</text>
</comment>
<dbReference type="Proteomes" id="UP001598130">
    <property type="component" value="Unassembled WGS sequence"/>
</dbReference>
<dbReference type="RefSeq" id="WP_377369782.1">
    <property type="nucleotide sequence ID" value="NZ_JAOTJD010000016.1"/>
</dbReference>
<feature type="transmembrane region" description="Helical" evidence="6">
    <location>
        <begin position="167"/>
        <end position="185"/>
    </location>
</feature>
<feature type="transmembrane region" description="Helical" evidence="6">
    <location>
        <begin position="255"/>
        <end position="272"/>
    </location>
</feature>
<organism evidence="7 8">
    <name type="scientific">Phenylobacterium ferrooxidans</name>
    <dbReference type="NCBI Taxonomy" id="2982689"/>
    <lineage>
        <taxon>Bacteria</taxon>
        <taxon>Pseudomonadati</taxon>
        <taxon>Pseudomonadota</taxon>
        <taxon>Alphaproteobacteria</taxon>
        <taxon>Caulobacterales</taxon>
        <taxon>Caulobacteraceae</taxon>
        <taxon>Phenylobacterium</taxon>
    </lineage>
</organism>
<keyword evidence="3 6" id="KW-0812">Transmembrane</keyword>
<dbReference type="PANTHER" id="PTHR30250">
    <property type="entry name" value="PST FAMILY PREDICTED COLANIC ACID TRANSPORTER"/>
    <property type="match status" value="1"/>
</dbReference>
<sequence length="481" mass="49796">MFWRGVIGYLPVNVVQGVVGLLTIVAFTRLLSPAQFGDYALGLSVMALVHTAVFTWNEAAMARFWAGESVRDGGADHTATVYRAWLLLLAALPVAAIVAIALPMTPGLKLAVLAGLATVAPRTFVKIAQERRRAAGEVKGAALLDMGQTLGGFLLGAAFALAGLGGAAPLVGMALASLACLPFIVASEHRQQAGGRVERQRIGGYAAYGVPVALSLILALVLSSTDRFLLSAFLDESAVGVYHAGYSLANRSLDVVFIWLGAAGGPALIMALERGGRPALAVAAREQAQFMLLLTVPAATGLALVAQPLAQLMIGEDLALGAGRVTPWIAFSGLLAGLTTYYFHQAFTLGRKTGFLLVAMAVPAAANVVLNLILIPRFGLDGALWSTPASYGLGLLASALLGRRSVNLPIPWLTLLQAVGASALMALAVSRIPAYGGLLELALKATAGAAVYVAVIALIDAGALRSRGRDALRTFRARSAA</sequence>
<evidence type="ECO:0000256" key="4">
    <source>
        <dbReference type="ARBA" id="ARBA00022989"/>
    </source>
</evidence>
<dbReference type="EMBL" id="JAOTJD010000016">
    <property type="protein sequence ID" value="MFD3264270.1"/>
    <property type="molecule type" value="Genomic_DNA"/>
</dbReference>
<feature type="transmembrane region" description="Helical" evidence="6">
    <location>
        <begin position="325"/>
        <end position="343"/>
    </location>
</feature>
<feature type="transmembrane region" description="Helical" evidence="6">
    <location>
        <begin position="39"/>
        <end position="60"/>
    </location>
</feature>
<evidence type="ECO:0000313" key="7">
    <source>
        <dbReference type="EMBL" id="MFD3264270.1"/>
    </source>
</evidence>
<evidence type="ECO:0000256" key="2">
    <source>
        <dbReference type="ARBA" id="ARBA00022475"/>
    </source>
</evidence>
<dbReference type="InterPro" id="IPR050833">
    <property type="entry name" value="Poly_Biosynth_Transport"/>
</dbReference>
<feature type="transmembrane region" description="Helical" evidence="6">
    <location>
        <begin position="7"/>
        <end position="27"/>
    </location>
</feature>
<proteinExistence type="predicted"/>
<keyword evidence="5 6" id="KW-0472">Membrane</keyword>
<evidence type="ECO:0000313" key="8">
    <source>
        <dbReference type="Proteomes" id="UP001598130"/>
    </source>
</evidence>
<feature type="transmembrane region" description="Helical" evidence="6">
    <location>
        <begin position="441"/>
        <end position="464"/>
    </location>
</feature>
<protein>
    <submittedName>
        <fullName evidence="7">Lipopolysaccharide biosynthesis protein</fullName>
    </submittedName>
</protein>
<feature type="transmembrane region" description="Helical" evidence="6">
    <location>
        <begin position="205"/>
        <end position="224"/>
    </location>
</feature>
<dbReference type="PANTHER" id="PTHR30250:SF31">
    <property type="entry name" value="INNER MEMBRANE PROTEIN YGHQ"/>
    <property type="match status" value="1"/>
</dbReference>
<evidence type="ECO:0000256" key="1">
    <source>
        <dbReference type="ARBA" id="ARBA00004651"/>
    </source>
</evidence>
<feature type="transmembrane region" description="Helical" evidence="6">
    <location>
        <begin position="382"/>
        <end position="401"/>
    </location>
</feature>